<sequence length="238" mass="26938">MNNRQDGEFERLSNAPLKRKYPSSLKIIGSILGVLVLTLTYFEVFDSPNVFTNMITEETKGVIMDAQTPEIVSSVPGTDNTFAIKWLSDSMDRGNHDLITSFHGNIIVSKDMKPLERGDILYYQFQGEEQLGRLIGMPGETVEIQEGQVYLDGKKLNTFYGAATSLGLTKDEYFERVDAENVNLEAMENYFNTSMEPVSADENTVFVLVDMWWRGMDSREYGPIPIEQLQGKVLGYEE</sequence>
<dbReference type="RefSeq" id="WP_308785542.1">
    <property type="nucleotide sequence ID" value="NZ_JAUSWB010000001.1"/>
</dbReference>
<dbReference type="EC" id="3.4.21.89" evidence="3"/>
<gene>
    <name evidence="5" type="ORF">QOZ98_000035</name>
</gene>
<dbReference type="InterPro" id="IPR000223">
    <property type="entry name" value="Pept_S26A_signal_pept_1"/>
</dbReference>
<keyword evidence="3" id="KW-0472">Membrane</keyword>
<accession>A0ABU0GRG9</accession>
<dbReference type="GO" id="GO:0009003">
    <property type="term" value="F:signal peptidase activity"/>
    <property type="evidence" value="ECO:0007669"/>
    <property type="project" value="UniProtKB-EC"/>
</dbReference>
<dbReference type="PANTHER" id="PTHR43390">
    <property type="entry name" value="SIGNAL PEPTIDASE I"/>
    <property type="match status" value="1"/>
</dbReference>
<evidence type="ECO:0000313" key="6">
    <source>
        <dbReference type="Proteomes" id="UP001241988"/>
    </source>
</evidence>
<dbReference type="EMBL" id="JAUSWB010000001">
    <property type="protein sequence ID" value="MDQ0427210.1"/>
    <property type="molecule type" value="Genomic_DNA"/>
</dbReference>
<dbReference type="Pfam" id="PF10502">
    <property type="entry name" value="Peptidase_S26"/>
    <property type="match status" value="1"/>
</dbReference>
<dbReference type="Gene3D" id="2.10.109.10">
    <property type="entry name" value="Umud Fragment, subunit A"/>
    <property type="match status" value="1"/>
</dbReference>
<evidence type="ECO:0000256" key="3">
    <source>
        <dbReference type="RuleBase" id="RU362042"/>
    </source>
</evidence>
<evidence type="ECO:0000313" key="5">
    <source>
        <dbReference type="EMBL" id="MDQ0427210.1"/>
    </source>
</evidence>
<dbReference type="Proteomes" id="UP001241988">
    <property type="component" value="Unassembled WGS sequence"/>
</dbReference>
<feature type="domain" description="Peptidase S26" evidence="4">
    <location>
        <begin position="106"/>
        <end position="233"/>
    </location>
</feature>
<evidence type="ECO:0000259" key="4">
    <source>
        <dbReference type="Pfam" id="PF10502"/>
    </source>
</evidence>
<feature type="transmembrane region" description="Helical" evidence="3">
    <location>
        <begin position="21"/>
        <end position="42"/>
    </location>
</feature>
<dbReference type="InterPro" id="IPR019533">
    <property type="entry name" value="Peptidase_S26"/>
</dbReference>
<evidence type="ECO:0000256" key="2">
    <source>
        <dbReference type="ARBA" id="ARBA00009370"/>
    </source>
</evidence>
<organism evidence="5 6">
    <name type="scientific">Planomicrobium stackebrandtii</name>
    <dbReference type="NCBI Taxonomy" id="253160"/>
    <lineage>
        <taxon>Bacteria</taxon>
        <taxon>Bacillati</taxon>
        <taxon>Bacillota</taxon>
        <taxon>Bacilli</taxon>
        <taxon>Bacillales</taxon>
        <taxon>Caryophanaceae</taxon>
        <taxon>Planomicrobium</taxon>
    </lineage>
</organism>
<keyword evidence="3 5" id="KW-0378">Hydrolase</keyword>
<dbReference type="NCBIfam" id="TIGR02227">
    <property type="entry name" value="sigpep_I_bact"/>
    <property type="match status" value="1"/>
</dbReference>
<comment type="subcellular location">
    <subcellularLocation>
        <location evidence="1">Cell membrane</location>
        <topology evidence="1">Single-pass type II membrane protein</topology>
    </subcellularLocation>
    <subcellularLocation>
        <location evidence="3">Membrane</location>
        <topology evidence="3">Single-pass type II membrane protein</topology>
    </subcellularLocation>
</comment>
<dbReference type="SUPFAM" id="SSF51306">
    <property type="entry name" value="LexA/Signal peptidase"/>
    <property type="match status" value="1"/>
</dbReference>
<protein>
    <recommendedName>
        <fullName evidence="3">Signal peptidase I</fullName>
        <ecNumber evidence="3">3.4.21.89</ecNumber>
    </recommendedName>
</protein>
<proteinExistence type="inferred from homology"/>
<dbReference type="InterPro" id="IPR036286">
    <property type="entry name" value="LexA/Signal_pep-like_sf"/>
</dbReference>
<name>A0ABU0GRG9_9BACL</name>
<dbReference type="PANTHER" id="PTHR43390:SF1">
    <property type="entry name" value="CHLOROPLAST PROCESSING PEPTIDASE"/>
    <property type="match status" value="1"/>
</dbReference>
<comment type="catalytic activity">
    <reaction evidence="3">
        <text>Cleavage of hydrophobic, N-terminal signal or leader sequences from secreted and periplasmic proteins.</text>
        <dbReference type="EC" id="3.4.21.89"/>
    </reaction>
</comment>
<keyword evidence="3" id="KW-1133">Transmembrane helix</keyword>
<keyword evidence="3" id="KW-0645">Protease</keyword>
<reference evidence="5 6" key="1">
    <citation type="submission" date="2023-07" db="EMBL/GenBank/DDBJ databases">
        <title>Genomic Encyclopedia of Type Strains, Phase IV (KMG-IV): sequencing the most valuable type-strain genomes for metagenomic binning, comparative biology and taxonomic classification.</title>
        <authorList>
            <person name="Goeker M."/>
        </authorList>
    </citation>
    <scope>NUCLEOTIDE SEQUENCE [LARGE SCALE GENOMIC DNA]</scope>
    <source>
        <strain evidence="5 6">DSM 16419</strain>
    </source>
</reference>
<keyword evidence="6" id="KW-1185">Reference proteome</keyword>
<evidence type="ECO:0000256" key="1">
    <source>
        <dbReference type="ARBA" id="ARBA00004401"/>
    </source>
</evidence>
<comment type="caution">
    <text evidence="5">The sequence shown here is derived from an EMBL/GenBank/DDBJ whole genome shotgun (WGS) entry which is preliminary data.</text>
</comment>
<comment type="similarity">
    <text evidence="2 3">Belongs to the peptidase S26 family.</text>
</comment>
<keyword evidence="3" id="KW-0812">Transmembrane</keyword>